<gene>
    <name evidence="8" type="ORF">ENS29_08060</name>
</gene>
<reference evidence="8" key="1">
    <citation type="journal article" date="2020" name="mSystems">
        <title>Genome- and Community-Level Interaction Insights into Carbon Utilization and Element Cycling Functions of Hydrothermarchaeota in Hydrothermal Sediment.</title>
        <authorList>
            <person name="Zhou Z."/>
            <person name="Liu Y."/>
            <person name="Xu W."/>
            <person name="Pan J."/>
            <person name="Luo Z.H."/>
            <person name="Li M."/>
        </authorList>
    </citation>
    <scope>NUCLEOTIDE SEQUENCE [LARGE SCALE GENOMIC DNA]</scope>
    <source>
        <strain evidence="8">SpSt-477</strain>
    </source>
</reference>
<dbReference type="EC" id="1.3.1.76" evidence="2"/>
<dbReference type="SUPFAM" id="SSF75615">
    <property type="entry name" value="Siroheme synthase middle domains-like"/>
    <property type="match status" value="1"/>
</dbReference>
<dbReference type="InterPro" id="IPR036291">
    <property type="entry name" value="NAD(P)-bd_dom_sf"/>
</dbReference>
<sequence length="238" mass="26619">MTYYPILLHLVDQRCVVVGGGEVATRKVEGLLACKARVTVVSPEVIARLRRSIEEGAVSWIDRPYDSESLRGARLVIGATNDEAVNRRIFEDCRALGIWCNIADRPECCDFILPSVIRRGDLIVAVSTSGKSPAFAKTLRKQLEGMFGSEYAVFLDLMGRIRKRLLAEEHAPEAHKHLFETLIAGGLLEAIRVSDERRIDALLERTLGSEFRFQELMGQGMPTVEPMVEGEEDRCTRC</sequence>
<dbReference type="InterPro" id="IPR028281">
    <property type="entry name" value="Sirohaem_synthase_central"/>
</dbReference>
<dbReference type="Gene3D" id="1.10.8.610">
    <property type="entry name" value="SirC, precorrin-2 dehydrogenase, C-terminal helical domain-like"/>
    <property type="match status" value="1"/>
</dbReference>
<comment type="catalytic activity">
    <reaction evidence="6">
        <text>precorrin-2 + NAD(+) = sirohydrochlorin + NADH + 2 H(+)</text>
        <dbReference type="Rhea" id="RHEA:15613"/>
        <dbReference type="ChEBI" id="CHEBI:15378"/>
        <dbReference type="ChEBI" id="CHEBI:57540"/>
        <dbReference type="ChEBI" id="CHEBI:57945"/>
        <dbReference type="ChEBI" id="CHEBI:58351"/>
        <dbReference type="ChEBI" id="CHEBI:58827"/>
        <dbReference type="EC" id="1.3.1.76"/>
    </reaction>
</comment>
<dbReference type="Pfam" id="PF14824">
    <property type="entry name" value="Sirohm_synth_M"/>
    <property type="match status" value="1"/>
</dbReference>
<keyword evidence="3" id="KW-0560">Oxidoreductase</keyword>
<evidence type="ECO:0000256" key="5">
    <source>
        <dbReference type="ARBA" id="ARBA00023244"/>
    </source>
</evidence>
<comment type="pathway">
    <text evidence="1">Porphyrin-containing compound metabolism; siroheme biosynthesis; sirohydrochlorin from precorrin-2: step 1/1.</text>
</comment>
<dbReference type="GO" id="GO:0043115">
    <property type="term" value="F:precorrin-2 dehydrogenase activity"/>
    <property type="evidence" value="ECO:0007669"/>
    <property type="project" value="UniProtKB-EC"/>
</dbReference>
<feature type="domain" description="Siroheme synthase central" evidence="7">
    <location>
        <begin position="119"/>
        <end position="145"/>
    </location>
</feature>
<protein>
    <recommendedName>
        <fullName evidence="2">precorrin-2 dehydrogenase</fullName>
        <ecNumber evidence="2">1.3.1.76</ecNumber>
    </recommendedName>
</protein>
<dbReference type="GO" id="GO:0004325">
    <property type="term" value="F:ferrochelatase activity"/>
    <property type="evidence" value="ECO:0007669"/>
    <property type="project" value="InterPro"/>
</dbReference>
<keyword evidence="4" id="KW-0520">NAD</keyword>
<dbReference type="SUPFAM" id="SSF51735">
    <property type="entry name" value="NAD(P)-binding Rossmann-fold domains"/>
    <property type="match status" value="1"/>
</dbReference>
<evidence type="ECO:0000259" key="7">
    <source>
        <dbReference type="Pfam" id="PF14824"/>
    </source>
</evidence>
<evidence type="ECO:0000256" key="2">
    <source>
        <dbReference type="ARBA" id="ARBA00012400"/>
    </source>
</evidence>
<accession>A0A7C4RRM3</accession>
<dbReference type="UniPathway" id="UPA00262">
    <property type="reaction ID" value="UER00222"/>
</dbReference>
<dbReference type="NCBIfam" id="TIGR01470">
    <property type="entry name" value="cysG_Nterm"/>
    <property type="match status" value="1"/>
</dbReference>
<dbReference type="InterPro" id="IPR042518">
    <property type="entry name" value="SirC_C"/>
</dbReference>
<evidence type="ECO:0000313" key="8">
    <source>
        <dbReference type="EMBL" id="HGU32794.1"/>
    </source>
</evidence>
<keyword evidence="5" id="KW-0627">Porphyrin biosynthesis</keyword>
<dbReference type="InterPro" id="IPR006367">
    <property type="entry name" value="Sirohaem_synthase_N"/>
</dbReference>
<dbReference type="Pfam" id="PF13241">
    <property type="entry name" value="NAD_binding_7"/>
    <property type="match status" value="1"/>
</dbReference>
<proteinExistence type="predicted"/>
<dbReference type="InterPro" id="IPR028161">
    <property type="entry name" value="Met8-like"/>
</dbReference>
<dbReference type="PANTHER" id="PTHR35330">
    <property type="entry name" value="SIROHEME BIOSYNTHESIS PROTEIN MET8"/>
    <property type="match status" value="1"/>
</dbReference>
<dbReference type="PANTHER" id="PTHR35330:SF1">
    <property type="entry name" value="SIROHEME BIOSYNTHESIS PROTEIN MET8"/>
    <property type="match status" value="1"/>
</dbReference>
<dbReference type="Gene3D" id="3.40.50.720">
    <property type="entry name" value="NAD(P)-binding Rossmann-like Domain"/>
    <property type="match status" value="1"/>
</dbReference>
<organism evidence="8">
    <name type="scientific">Desulfatirhabdium butyrativorans</name>
    <dbReference type="NCBI Taxonomy" id="340467"/>
    <lineage>
        <taxon>Bacteria</taxon>
        <taxon>Pseudomonadati</taxon>
        <taxon>Thermodesulfobacteriota</taxon>
        <taxon>Desulfobacteria</taxon>
        <taxon>Desulfobacterales</taxon>
        <taxon>Desulfatirhabdiaceae</taxon>
        <taxon>Desulfatirhabdium</taxon>
    </lineage>
</organism>
<evidence type="ECO:0000256" key="6">
    <source>
        <dbReference type="ARBA" id="ARBA00047561"/>
    </source>
</evidence>
<dbReference type="EMBL" id="DSUH01000191">
    <property type="protein sequence ID" value="HGU32794.1"/>
    <property type="molecule type" value="Genomic_DNA"/>
</dbReference>
<name>A0A7C4RRM3_9BACT</name>
<dbReference type="AlphaFoldDB" id="A0A7C4RRM3"/>
<comment type="caution">
    <text evidence="8">The sequence shown here is derived from an EMBL/GenBank/DDBJ whole genome shotgun (WGS) entry which is preliminary data.</text>
</comment>
<evidence type="ECO:0000256" key="3">
    <source>
        <dbReference type="ARBA" id="ARBA00023002"/>
    </source>
</evidence>
<evidence type="ECO:0000256" key="1">
    <source>
        <dbReference type="ARBA" id="ARBA00005010"/>
    </source>
</evidence>
<evidence type="ECO:0000256" key="4">
    <source>
        <dbReference type="ARBA" id="ARBA00023027"/>
    </source>
</evidence>
<dbReference type="GO" id="GO:0019354">
    <property type="term" value="P:siroheme biosynthetic process"/>
    <property type="evidence" value="ECO:0007669"/>
    <property type="project" value="UniProtKB-UniPathway"/>
</dbReference>